<evidence type="ECO:0008006" key="3">
    <source>
        <dbReference type="Google" id="ProtNLM"/>
    </source>
</evidence>
<dbReference type="SUPFAM" id="SSF51735">
    <property type="entry name" value="NAD(P)-binding Rossmann-fold domains"/>
    <property type="match status" value="1"/>
</dbReference>
<dbReference type="Gene3D" id="3.40.50.720">
    <property type="entry name" value="NAD(P)-binding Rossmann-like Domain"/>
    <property type="match status" value="1"/>
</dbReference>
<dbReference type="InterPro" id="IPR002347">
    <property type="entry name" value="SDR_fam"/>
</dbReference>
<dbReference type="Proteomes" id="UP000013190">
    <property type="component" value="Unassembled WGS sequence"/>
</dbReference>
<dbReference type="InterPro" id="IPR036291">
    <property type="entry name" value="NAD(P)-bd_dom_sf"/>
</dbReference>
<dbReference type="PANTHER" id="PTHR43431:SF7">
    <property type="entry name" value="OXIDOREDUCTASE, SHORT CHAIN DEHYDROGENASE_REDUCTASE FAMILY (AFU_ORTHOLOGUE AFUA_5G14000)"/>
    <property type="match status" value="1"/>
</dbReference>
<dbReference type="Pfam" id="PF00106">
    <property type="entry name" value="adh_short"/>
    <property type="match status" value="1"/>
</dbReference>
<comment type="caution">
    <text evidence="1">The sequence shown here is derived from an EMBL/GenBank/DDBJ whole genome shotgun (WGS) entry which is preliminary data.</text>
</comment>
<evidence type="ECO:0000313" key="1">
    <source>
        <dbReference type="EMBL" id="ENU27623.1"/>
    </source>
</evidence>
<keyword evidence="2" id="KW-1185">Reference proteome</keyword>
<dbReference type="PANTHER" id="PTHR43431">
    <property type="entry name" value="OXIDOREDUCTASE, SHORT CHAIN DEHYDROGENASE/REDUCTASE FAMILY (AFU_ORTHOLOGUE AFUA_5G14000)"/>
    <property type="match status" value="1"/>
</dbReference>
<sequence>MSVPSNSLTLTDPIPCAVVIGVGAQQGIGAAVARRFADAGLKVYVVGRTLQKVENVAAEIRLQGGTAIAKSLDAEDAAQIQILFDSITHSGEEIAAVIHNVGGNVPSIFLKTSLQFFTKMWRSTFLSAYWVSQSSLKIFEQQQKGTLIFTGASASMRGKPFFAAFTMGKSALRSYALNLAQYYKSQNIHVAHVVVDGMVDGDRVNKALFGLGRLARLTRGTGGLNIEAIAENYWMLYQQSSDLWTHELDLRPYQERF</sequence>
<name>A0ABN0JQQ5_9GAMM</name>
<protein>
    <recommendedName>
        <fullName evidence="3">SDR family NAD(P)-dependent oxidoreductase</fullName>
    </recommendedName>
</protein>
<accession>A0ABN0JQQ5</accession>
<dbReference type="EMBL" id="APOJ01000020">
    <property type="protein sequence ID" value="ENU27623.1"/>
    <property type="molecule type" value="Genomic_DNA"/>
</dbReference>
<dbReference type="RefSeq" id="WP_004661017.1">
    <property type="nucleotide sequence ID" value="NZ_BMDV01000002.1"/>
</dbReference>
<reference evidence="1 2" key="2">
    <citation type="journal article" date="2016" name="Int. J. Syst. Evol. Microbiol.">
        <title>Taxonomy of haemolytic and/or proteolytic strains of the genus Acinetobacter with the proposal of Acinetobacter courvalinii sp. nov. (genomic species 14 sensu Bouvet &amp; Jeanjean), Acinetobacter dispersus sp. nov. (genomic species 17), Acinetobacter modestus sp. nov., Acinetobacter proteolyticus sp. nov. and Acinetobacter vivianii sp. nov.</title>
        <authorList>
            <person name="Nemec A."/>
            <person name="Radolfova-Krizova L."/>
            <person name="Maixnerova M."/>
            <person name="Vrestiakova E."/>
            <person name="Jezek P."/>
            <person name="Sedo O."/>
        </authorList>
    </citation>
    <scope>NUCLEOTIDE SEQUENCE [LARGE SCALE GENOMIC DNA]</scope>
    <source>
        <strain evidence="1 2">NIPH 236</strain>
    </source>
</reference>
<organism evidence="1 2">
    <name type="scientific">Acinetobacter modestus</name>
    <dbReference type="NCBI Taxonomy" id="1776740"/>
    <lineage>
        <taxon>Bacteria</taxon>
        <taxon>Pseudomonadati</taxon>
        <taxon>Pseudomonadota</taxon>
        <taxon>Gammaproteobacteria</taxon>
        <taxon>Moraxellales</taxon>
        <taxon>Moraxellaceae</taxon>
        <taxon>Acinetobacter</taxon>
    </lineage>
</organism>
<reference evidence="2" key="1">
    <citation type="submission" date="2013-02" db="EMBL/GenBank/DDBJ databases">
        <title>The Genome Sequence of Acinetobacter sp. NIPH 236.</title>
        <authorList>
            <consortium name="The Broad Institute Genome Sequencing Platform"/>
            <consortium name="The Broad Institute Genome Sequencing Center for Infectious Disease"/>
            <person name="Cerqueira G."/>
            <person name="Feldgarden M."/>
            <person name="Courvalin P."/>
            <person name="Perichon B."/>
            <person name="Grillot-Courvalin C."/>
            <person name="Clermont D."/>
            <person name="Rocha E."/>
            <person name="Yoon E.-J."/>
            <person name="Nemec A."/>
            <person name="Walker B."/>
            <person name="Young S.K."/>
            <person name="Zeng Q."/>
            <person name="Gargeya S."/>
            <person name="Fitzgerald M."/>
            <person name="Haas B."/>
            <person name="Abouelleil A."/>
            <person name="Alvarado L."/>
            <person name="Arachchi H.M."/>
            <person name="Berlin A.M."/>
            <person name="Chapman S.B."/>
            <person name="Dewar J."/>
            <person name="Goldberg J."/>
            <person name="Griggs A."/>
            <person name="Gujja S."/>
            <person name="Hansen M."/>
            <person name="Howarth C."/>
            <person name="Imamovic A."/>
            <person name="Larimer J."/>
            <person name="McCowan C."/>
            <person name="Murphy C."/>
            <person name="Neiman D."/>
            <person name="Pearson M."/>
            <person name="Priest M."/>
            <person name="Roberts A."/>
            <person name="Saif S."/>
            <person name="Shea T."/>
            <person name="Sisk P."/>
            <person name="Sykes S."/>
            <person name="Wortman J."/>
            <person name="Nusbaum C."/>
            <person name="Birren B."/>
        </authorList>
    </citation>
    <scope>NUCLEOTIDE SEQUENCE [LARGE SCALE GENOMIC DNA]</scope>
    <source>
        <strain evidence="2">NIPH 236</strain>
    </source>
</reference>
<gene>
    <name evidence="1" type="ORF">F992_01248</name>
</gene>
<evidence type="ECO:0000313" key="2">
    <source>
        <dbReference type="Proteomes" id="UP000013190"/>
    </source>
</evidence>
<proteinExistence type="predicted"/>
<dbReference type="GeneID" id="92834662"/>